<accession>A0A2J6SJN3</accession>
<dbReference type="RefSeq" id="XP_024727854.1">
    <property type="nucleotide sequence ID" value="XM_024871150.1"/>
</dbReference>
<dbReference type="GeneID" id="36579232"/>
<proteinExistence type="predicted"/>
<dbReference type="AlphaFoldDB" id="A0A2J6SJN3"/>
<evidence type="ECO:0000313" key="3">
    <source>
        <dbReference type="Proteomes" id="UP000235371"/>
    </source>
</evidence>
<dbReference type="InParanoid" id="A0A2J6SJN3"/>
<sequence length="157" mass="17955">MESWELSSSVIPTLSTPLILVILLCQADGEEEGNPASWIDFSLFLNESMDLKGVNFRQKLSNGVCRAGYCPSADSKHDYICCSNRRVNDSNPFDCLRYRIEGFLTLDEPCPLKSFYEDADLRLCFGLPWIFTTDRPWEFRARDLPNFSQHESVPSND</sequence>
<keyword evidence="3" id="KW-1185">Reference proteome</keyword>
<feature type="chain" id="PRO_5014415430" evidence="1">
    <location>
        <begin position="30"/>
        <end position="157"/>
    </location>
</feature>
<dbReference type="EMBL" id="KZ613912">
    <property type="protein sequence ID" value="PMD50950.1"/>
    <property type="molecule type" value="Genomic_DNA"/>
</dbReference>
<keyword evidence="1" id="KW-0732">Signal</keyword>
<feature type="signal peptide" evidence="1">
    <location>
        <begin position="1"/>
        <end position="29"/>
    </location>
</feature>
<gene>
    <name evidence="2" type="ORF">K444DRAFT_221897</name>
</gene>
<organism evidence="2 3">
    <name type="scientific">Hyaloscypha bicolor E</name>
    <dbReference type="NCBI Taxonomy" id="1095630"/>
    <lineage>
        <taxon>Eukaryota</taxon>
        <taxon>Fungi</taxon>
        <taxon>Dikarya</taxon>
        <taxon>Ascomycota</taxon>
        <taxon>Pezizomycotina</taxon>
        <taxon>Leotiomycetes</taxon>
        <taxon>Helotiales</taxon>
        <taxon>Hyaloscyphaceae</taxon>
        <taxon>Hyaloscypha</taxon>
        <taxon>Hyaloscypha bicolor</taxon>
    </lineage>
</organism>
<dbReference type="OrthoDB" id="4156171at2759"/>
<evidence type="ECO:0000256" key="1">
    <source>
        <dbReference type="SAM" id="SignalP"/>
    </source>
</evidence>
<name>A0A2J6SJN3_9HELO</name>
<dbReference type="Proteomes" id="UP000235371">
    <property type="component" value="Unassembled WGS sequence"/>
</dbReference>
<protein>
    <submittedName>
        <fullName evidence="2">Uncharacterized protein</fullName>
    </submittedName>
</protein>
<reference evidence="2 3" key="1">
    <citation type="submission" date="2016-04" db="EMBL/GenBank/DDBJ databases">
        <title>A degradative enzymes factory behind the ericoid mycorrhizal symbiosis.</title>
        <authorList>
            <consortium name="DOE Joint Genome Institute"/>
            <person name="Martino E."/>
            <person name="Morin E."/>
            <person name="Grelet G."/>
            <person name="Kuo A."/>
            <person name="Kohler A."/>
            <person name="Daghino S."/>
            <person name="Barry K."/>
            <person name="Choi C."/>
            <person name="Cichocki N."/>
            <person name="Clum A."/>
            <person name="Copeland A."/>
            <person name="Hainaut M."/>
            <person name="Haridas S."/>
            <person name="Labutti K."/>
            <person name="Lindquist E."/>
            <person name="Lipzen A."/>
            <person name="Khouja H.-R."/>
            <person name="Murat C."/>
            <person name="Ohm R."/>
            <person name="Olson A."/>
            <person name="Spatafora J."/>
            <person name="Veneault-Fourrey C."/>
            <person name="Henrissat B."/>
            <person name="Grigoriev I."/>
            <person name="Martin F."/>
            <person name="Perotto S."/>
        </authorList>
    </citation>
    <scope>NUCLEOTIDE SEQUENCE [LARGE SCALE GENOMIC DNA]</scope>
    <source>
        <strain evidence="2 3">E</strain>
    </source>
</reference>
<evidence type="ECO:0000313" key="2">
    <source>
        <dbReference type="EMBL" id="PMD50950.1"/>
    </source>
</evidence>